<keyword evidence="1" id="KW-1133">Transmembrane helix</keyword>
<evidence type="ECO:0000313" key="2">
    <source>
        <dbReference type="EMBL" id="MBI2465932.1"/>
    </source>
</evidence>
<proteinExistence type="predicted"/>
<protein>
    <submittedName>
        <fullName evidence="2">Uncharacterized protein</fullName>
    </submittedName>
</protein>
<reference evidence="2" key="1">
    <citation type="submission" date="2020-07" db="EMBL/GenBank/DDBJ databases">
        <title>Huge and variable diversity of episymbiotic CPR bacteria and DPANN archaea in groundwater ecosystems.</title>
        <authorList>
            <person name="He C.Y."/>
            <person name="Keren R."/>
            <person name="Whittaker M."/>
            <person name="Farag I.F."/>
            <person name="Doudna J."/>
            <person name="Cate J.H.D."/>
            <person name="Banfield J.F."/>
        </authorList>
    </citation>
    <scope>NUCLEOTIDE SEQUENCE</scope>
    <source>
        <strain evidence="2">NC_groundwater_418_Ag_B-0.1um_45_10</strain>
    </source>
</reference>
<comment type="caution">
    <text evidence="2">The sequence shown here is derived from an EMBL/GenBank/DDBJ whole genome shotgun (WGS) entry which is preliminary data.</text>
</comment>
<feature type="transmembrane region" description="Helical" evidence="1">
    <location>
        <begin position="107"/>
        <end position="126"/>
    </location>
</feature>
<dbReference type="Proteomes" id="UP000709672">
    <property type="component" value="Unassembled WGS sequence"/>
</dbReference>
<sequence length="238" mass="26461">MQRDFWSLVLACGFGALVGVFVSLEITEHFQYGRYFWGIGAVLGGLVGYVSVDFSDFREGLILAYRRTIAWRPDGLYWKTFFLTFFEYMVLCLNSVVFFYVVFGDHFLLILGLVLIFSACLSFLYASDIMSPDRYSDLYWPTQGLWWLMRRAPSAVAAAPSALAEGTLTLGRFAATVFRYVHSRRRTICFSCAALGAAAGYYAGSALAGAVIGAMLGAVEYQLVALRWLKLVPNGGRA</sequence>
<dbReference type="EMBL" id="JACPHQ010000020">
    <property type="protein sequence ID" value="MBI2465932.1"/>
    <property type="molecule type" value="Genomic_DNA"/>
</dbReference>
<dbReference type="AlphaFoldDB" id="A0A932DSC8"/>
<accession>A0A932DSC8</accession>
<feature type="transmembrane region" description="Helical" evidence="1">
    <location>
        <begin position="36"/>
        <end position="55"/>
    </location>
</feature>
<gene>
    <name evidence="2" type="ORF">HYV66_01730</name>
</gene>
<name>A0A932DSC8_9BACT</name>
<evidence type="ECO:0000313" key="3">
    <source>
        <dbReference type="Proteomes" id="UP000709672"/>
    </source>
</evidence>
<organism evidence="2 3">
    <name type="scientific">Candidatus Sungiibacteriota bacterium</name>
    <dbReference type="NCBI Taxonomy" id="2750080"/>
    <lineage>
        <taxon>Bacteria</taxon>
        <taxon>Candidatus Sungiibacteriota</taxon>
    </lineage>
</organism>
<feature type="transmembrane region" description="Helical" evidence="1">
    <location>
        <begin position="76"/>
        <end position="101"/>
    </location>
</feature>
<keyword evidence="1" id="KW-0472">Membrane</keyword>
<keyword evidence="1" id="KW-0812">Transmembrane</keyword>
<evidence type="ECO:0000256" key="1">
    <source>
        <dbReference type="SAM" id="Phobius"/>
    </source>
</evidence>
<feature type="transmembrane region" description="Helical" evidence="1">
    <location>
        <begin position="5"/>
        <end position="24"/>
    </location>
</feature>